<reference evidence="2" key="1">
    <citation type="submission" date="2013-10" db="EMBL/GenBank/DDBJ databases">
        <title>Genome sequencing of Onchocerca volvulus.</title>
        <authorList>
            <person name="Cotton J."/>
            <person name="Tsai J."/>
            <person name="Stanley E."/>
            <person name="Tracey A."/>
            <person name="Holroyd N."/>
            <person name="Lustigman S."/>
            <person name="Berriman M."/>
        </authorList>
    </citation>
    <scope>NUCLEOTIDE SEQUENCE</scope>
</reference>
<accession>A0A8R1TWG6</accession>
<organism evidence="1 2">
    <name type="scientific">Onchocerca volvulus</name>
    <dbReference type="NCBI Taxonomy" id="6282"/>
    <lineage>
        <taxon>Eukaryota</taxon>
        <taxon>Metazoa</taxon>
        <taxon>Ecdysozoa</taxon>
        <taxon>Nematoda</taxon>
        <taxon>Chromadorea</taxon>
        <taxon>Rhabditida</taxon>
        <taxon>Spirurina</taxon>
        <taxon>Spiruromorpha</taxon>
        <taxon>Filarioidea</taxon>
        <taxon>Onchocercidae</taxon>
        <taxon>Onchocerca</taxon>
    </lineage>
</organism>
<dbReference type="AlphaFoldDB" id="A0A8R1TWG6"/>
<sequence>MDENISIVRCLSKRLYHVHVCWHTCMHQLSALLLHSRHAADSPHTFGPDEPLFLSTFYNVAVSIRHQTCTSALTLRFYFFHLARCRVHEE</sequence>
<dbReference type="Proteomes" id="UP000024404">
    <property type="component" value="Unassembled WGS sequence"/>
</dbReference>
<proteinExistence type="predicted"/>
<reference evidence="1" key="2">
    <citation type="submission" date="2022-06" db="UniProtKB">
        <authorList>
            <consortium name="EnsemblMetazoa"/>
        </authorList>
    </citation>
    <scope>IDENTIFICATION</scope>
</reference>
<dbReference type="EnsemblMetazoa" id="OVOC6861.1">
    <property type="protein sequence ID" value="OVOC6861.1"/>
    <property type="gene ID" value="WBGene00243670"/>
</dbReference>
<name>A0A8R1TWG6_ONCVO</name>
<dbReference type="EMBL" id="CMVM020000181">
    <property type="status" value="NOT_ANNOTATED_CDS"/>
    <property type="molecule type" value="Genomic_DNA"/>
</dbReference>
<evidence type="ECO:0000313" key="2">
    <source>
        <dbReference type="Proteomes" id="UP000024404"/>
    </source>
</evidence>
<protein>
    <submittedName>
        <fullName evidence="1">Uncharacterized protein</fullName>
    </submittedName>
</protein>
<keyword evidence="2" id="KW-1185">Reference proteome</keyword>
<evidence type="ECO:0000313" key="1">
    <source>
        <dbReference type="EnsemblMetazoa" id="OVOC6861.1"/>
    </source>
</evidence>